<dbReference type="InterPro" id="IPR029787">
    <property type="entry name" value="Nucleotide_cyclase"/>
</dbReference>
<evidence type="ECO:0000313" key="3">
    <source>
        <dbReference type="EMBL" id="MCD7108938.1"/>
    </source>
</evidence>
<dbReference type="PANTHER" id="PTHR33121:SF71">
    <property type="entry name" value="OXYGEN SENSOR PROTEIN DOSP"/>
    <property type="match status" value="1"/>
</dbReference>
<dbReference type="Proteomes" id="UP001139089">
    <property type="component" value="Unassembled WGS sequence"/>
</dbReference>
<feature type="coiled-coil region" evidence="1">
    <location>
        <begin position="141"/>
        <end position="168"/>
    </location>
</feature>
<dbReference type="PANTHER" id="PTHR33121">
    <property type="entry name" value="CYCLIC DI-GMP PHOSPHODIESTERASE PDEF"/>
    <property type="match status" value="1"/>
</dbReference>
<name>A0A9X1NR81_9HYPH</name>
<dbReference type="EMBL" id="JAJOZR010000004">
    <property type="protein sequence ID" value="MCD7108938.1"/>
    <property type="molecule type" value="Genomic_DNA"/>
</dbReference>
<evidence type="ECO:0000256" key="1">
    <source>
        <dbReference type="SAM" id="Coils"/>
    </source>
</evidence>
<gene>
    <name evidence="3" type="ORF">LRX75_07775</name>
</gene>
<proteinExistence type="predicted"/>
<reference evidence="3" key="1">
    <citation type="submission" date="2021-12" db="EMBL/GenBank/DDBJ databases">
        <authorList>
            <person name="Li Y."/>
        </authorList>
    </citation>
    <scope>NUCLEOTIDE SEQUENCE</scope>
    <source>
        <strain evidence="3">DKSPLA3</strain>
    </source>
</reference>
<evidence type="ECO:0000313" key="4">
    <source>
        <dbReference type="Proteomes" id="UP001139089"/>
    </source>
</evidence>
<dbReference type="Gene3D" id="3.30.70.270">
    <property type="match status" value="1"/>
</dbReference>
<protein>
    <submittedName>
        <fullName evidence="3">GGDEF domain-containing protein</fullName>
    </submittedName>
</protein>
<dbReference type="Pfam" id="PF00990">
    <property type="entry name" value="GGDEF"/>
    <property type="match status" value="1"/>
</dbReference>
<sequence>MATREQVGRSVTATRPDRHVAEQAHGVVQRVAQAMAHLGVQPLPRNYELFYEAFSGGPSGLSRDLAALGAAPSQEALDAIGLRRKLPGHMGQALGQAQQAAIEAIQTLTTAISGDSRPKAEAFDTLDAFLHRLDADPVMSMSDFAEEARALRQTLTQMRKREKRLAETLETTVAALGDAQGRIVADQRAVLRDALTGLPNGPALSMKIAGLFDEGDVTTKPAALVLVIVERLKTLAERHGPETGEKAVKKCAAIFRKSVKKSDVVARIGYDAFAFLLHDVSEQNAQGIATRIRDAVQSLQIRLASRDFTTEALSLSAGIATTATVNGPQDLMHHAEMALTVVRADGRQGILRCTPMMCAQIAGLQRA</sequence>
<feature type="domain" description="GGDEF" evidence="2">
    <location>
        <begin position="220"/>
        <end position="355"/>
    </location>
</feature>
<dbReference type="InterPro" id="IPR000160">
    <property type="entry name" value="GGDEF_dom"/>
</dbReference>
<dbReference type="AlphaFoldDB" id="A0A9X1NR81"/>
<dbReference type="InterPro" id="IPR050706">
    <property type="entry name" value="Cyclic-di-GMP_PDE-like"/>
</dbReference>
<dbReference type="GO" id="GO:0071111">
    <property type="term" value="F:cyclic-guanylate-specific phosphodiesterase activity"/>
    <property type="evidence" value="ECO:0007669"/>
    <property type="project" value="InterPro"/>
</dbReference>
<accession>A0A9X1NR81</accession>
<dbReference type="InterPro" id="IPR043128">
    <property type="entry name" value="Rev_trsase/Diguanyl_cyclase"/>
</dbReference>
<dbReference type="CDD" id="cd01949">
    <property type="entry name" value="GGDEF"/>
    <property type="match status" value="1"/>
</dbReference>
<dbReference type="NCBIfam" id="TIGR00254">
    <property type="entry name" value="GGDEF"/>
    <property type="match status" value="1"/>
</dbReference>
<comment type="caution">
    <text evidence="3">The sequence shown here is derived from an EMBL/GenBank/DDBJ whole genome shotgun (WGS) entry which is preliminary data.</text>
</comment>
<organism evidence="3 4">
    <name type="scientific">Rhizobium quercicola</name>
    <dbReference type="NCBI Taxonomy" id="2901226"/>
    <lineage>
        <taxon>Bacteria</taxon>
        <taxon>Pseudomonadati</taxon>
        <taxon>Pseudomonadota</taxon>
        <taxon>Alphaproteobacteria</taxon>
        <taxon>Hyphomicrobiales</taxon>
        <taxon>Rhizobiaceae</taxon>
        <taxon>Rhizobium/Agrobacterium group</taxon>
        <taxon>Rhizobium</taxon>
    </lineage>
</organism>
<evidence type="ECO:0000259" key="2">
    <source>
        <dbReference type="PROSITE" id="PS50887"/>
    </source>
</evidence>
<keyword evidence="1" id="KW-0175">Coiled coil</keyword>
<dbReference type="PROSITE" id="PS50887">
    <property type="entry name" value="GGDEF"/>
    <property type="match status" value="1"/>
</dbReference>
<dbReference type="SMART" id="SM00267">
    <property type="entry name" value="GGDEF"/>
    <property type="match status" value="1"/>
</dbReference>
<dbReference type="RefSeq" id="WP_231813263.1">
    <property type="nucleotide sequence ID" value="NZ_JAJOZR010000004.1"/>
</dbReference>
<dbReference type="SUPFAM" id="SSF55073">
    <property type="entry name" value="Nucleotide cyclase"/>
    <property type="match status" value="1"/>
</dbReference>
<keyword evidence="4" id="KW-1185">Reference proteome</keyword>